<protein>
    <submittedName>
        <fullName evidence="1">Uncharacterized protein</fullName>
    </submittedName>
</protein>
<gene>
    <name evidence="1" type="ORF">M076_4041</name>
</gene>
<dbReference type="EMBL" id="JGDM01000091">
    <property type="protein sequence ID" value="EXZ42780.1"/>
    <property type="molecule type" value="Genomic_DNA"/>
</dbReference>
<name>A0A015Y8M1_BACFG</name>
<comment type="caution">
    <text evidence="1">The sequence shown here is derived from an EMBL/GenBank/DDBJ whole genome shotgun (WGS) entry which is preliminary data.</text>
</comment>
<organism evidence="1 2">
    <name type="scientific">Bacteroides fragilis str. 2-F-2 #4</name>
    <dbReference type="NCBI Taxonomy" id="1339280"/>
    <lineage>
        <taxon>Bacteria</taxon>
        <taxon>Pseudomonadati</taxon>
        <taxon>Bacteroidota</taxon>
        <taxon>Bacteroidia</taxon>
        <taxon>Bacteroidales</taxon>
        <taxon>Bacteroidaceae</taxon>
        <taxon>Bacteroides</taxon>
    </lineage>
</organism>
<dbReference type="Proteomes" id="UP000022272">
    <property type="component" value="Unassembled WGS sequence"/>
</dbReference>
<sequence>MRTAVYVKPIFNAGRHSEKTSQFFHSFLLHFNIYLFETKLFIKK</sequence>
<reference evidence="1 2" key="1">
    <citation type="submission" date="2014-02" db="EMBL/GenBank/DDBJ databases">
        <authorList>
            <person name="Sears C."/>
            <person name="Carroll K."/>
            <person name="Sack B.R."/>
            <person name="Qadri F."/>
            <person name="Myers L.L."/>
            <person name="Chung G.-T."/>
            <person name="Escheverria P."/>
            <person name="Fraser C.M."/>
            <person name="Sadzewicz L."/>
            <person name="Shefchek K.A."/>
            <person name="Tallon L."/>
            <person name="Das S.P."/>
            <person name="Daugherty S."/>
            <person name="Mongodin E.F."/>
        </authorList>
    </citation>
    <scope>NUCLEOTIDE SEQUENCE [LARGE SCALE GENOMIC DNA]</scope>
    <source>
        <strain evidence="1 2">2-F-2 #4</strain>
    </source>
</reference>
<dbReference type="AlphaFoldDB" id="A0A015Y8M1"/>
<accession>A0A015Y8M1</accession>
<evidence type="ECO:0000313" key="1">
    <source>
        <dbReference type="EMBL" id="EXZ42780.1"/>
    </source>
</evidence>
<evidence type="ECO:0000313" key="2">
    <source>
        <dbReference type="Proteomes" id="UP000022272"/>
    </source>
</evidence>
<proteinExistence type="predicted"/>